<dbReference type="SUPFAM" id="SSF52172">
    <property type="entry name" value="CheY-like"/>
    <property type="match status" value="1"/>
</dbReference>
<accession>A0ABM9AF05</accession>
<dbReference type="Pfam" id="PF00486">
    <property type="entry name" value="Trans_reg_C"/>
    <property type="match status" value="1"/>
</dbReference>
<keyword evidence="5" id="KW-0804">Transcription</keyword>
<reference evidence="10" key="1">
    <citation type="submission" date="2021-12" db="EMBL/GenBank/DDBJ databases">
        <authorList>
            <person name="Rodrigo-Torres L."/>
            <person name="Arahal R. D."/>
            <person name="Lucena T."/>
        </authorList>
    </citation>
    <scope>NUCLEOTIDE SEQUENCE</scope>
    <source>
        <strain evidence="10">CECT 8267</strain>
    </source>
</reference>
<dbReference type="InterPro" id="IPR039420">
    <property type="entry name" value="WalR-like"/>
</dbReference>
<dbReference type="InterPro" id="IPR001867">
    <property type="entry name" value="OmpR/PhoB-type_DNA-bd"/>
</dbReference>
<comment type="caution">
    <text evidence="10">The sequence shown here is derived from an EMBL/GenBank/DDBJ whole genome shotgun (WGS) entry which is preliminary data.</text>
</comment>
<dbReference type="SMART" id="SM00448">
    <property type="entry name" value="REC"/>
    <property type="match status" value="1"/>
</dbReference>
<keyword evidence="11" id="KW-1185">Reference proteome</keyword>
<sequence>MTSPQQLLIVDDHQEIRDLVSRFLVQHNYIVTTAADGDAMLRQLDQQDFDLIILDVMMPGKDGLTLCRELRTTSDIPVIMLTAMGEDIDKIIGLEMGADDYLAKPFNPRELLARIKAILRRYTPSAIAAQNEAIRYRFDRWSLDIEQRLLSNNEAQATPLTTAEFSVLQVFVNNPNRVLSREQLLELAKGRGSDVYDRAVDTIISRLRKKLEIDPKNPTLIKTIWGGGYQFTCEVAHD</sequence>
<evidence type="ECO:0000259" key="9">
    <source>
        <dbReference type="PROSITE" id="PS51755"/>
    </source>
</evidence>
<dbReference type="InterPro" id="IPR001789">
    <property type="entry name" value="Sig_transdc_resp-reg_receiver"/>
</dbReference>
<keyword evidence="3" id="KW-0805">Transcription regulation</keyword>
<evidence type="ECO:0000313" key="11">
    <source>
        <dbReference type="Proteomes" id="UP000838100"/>
    </source>
</evidence>
<dbReference type="Gene3D" id="1.10.10.10">
    <property type="entry name" value="Winged helix-like DNA-binding domain superfamily/Winged helix DNA-binding domain"/>
    <property type="match status" value="1"/>
</dbReference>
<dbReference type="InterPro" id="IPR016032">
    <property type="entry name" value="Sig_transdc_resp-reg_C-effctor"/>
</dbReference>
<dbReference type="PANTHER" id="PTHR48111:SF4">
    <property type="entry name" value="DNA-BINDING DUAL TRANSCRIPTIONAL REGULATOR OMPR"/>
    <property type="match status" value="1"/>
</dbReference>
<dbReference type="InterPro" id="IPR011006">
    <property type="entry name" value="CheY-like_superfamily"/>
</dbReference>
<keyword evidence="2" id="KW-0902">Two-component regulatory system</keyword>
<feature type="DNA-binding region" description="OmpR/PhoB-type" evidence="7">
    <location>
        <begin position="133"/>
        <end position="233"/>
    </location>
</feature>
<dbReference type="SUPFAM" id="SSF46894">
    <property type="entry name" value="C-terminal effector domain of the bipartite response regulators"/>
    <property type="match status" value="1"/>
</dbReference>
<dbReference type="PANTHER" id="PTHR48111">
    <property type="entry name" value="REGULATOR OF RPOS"/>
    <property type="match status" value="1"/>
</dbReference>
<dbReference type="PROSITE" id="PS51755">
    <property type="entry name" value="OMPR_PHOB"/>
    <property type="match status" value="1"/>
</dbReference>
<dbReference type="EMBL" id="CAKLPX010000002">
    <property type="protein sequence ID" value="CAH0991773.1"/>
    <property type="molecule type" value="Genomic_DNA"/>
</dbReference>
<keyword evidence="1 6" id="KW-0597">Phosphoprotein</keyword>
<feature type="modified residue" description="4-aspartylphosphate" evidence="6">
    <location>
        <position position="55"/>
    </location>
</feature>
<dbReference type="Proteomes" id="UP000838100">
    <property type="component" value="Unassembled WGS sequence"/>
</dbReference>
<gene>
    <name evidence="10" type="primary">ompR</name>
    <name evidence="10" type="ORF">SIN8267_01887</name>
</gene>
<evidence type="ECO:0000256" key="4">
    <source>
        <dbReference type="ARBA" id="ARBA00023125"/>
    </source>
</evidence>
<dbReference type="SMART" id="SM00862">
    <property type="entry name" value="Trans_reg_C"/>
    <property type="match status" value="1"/>
</dbReference>
<name>A0ABM9AF05_9GAMM</name>
<evidence type="ECO:0000256" key="6">
    <source>
        <dbReference type="PROSITE-ProRule" id="PRU00169"/>
    </source>
</evidence>
<dbReference type="Gene3D" id="6.10.250.690">
    <property type="match status" value="1"/>
</dbReference>
<feature type="domain" description="Response regulatory" evidence="8">
    <location>
        <begin position="6"/>
        <end position="119"/>
    </location>
</feature>
<evidence type="ECO:0000259" key="8">
    <source>
        <dbReference type="PROSITE" id="PS50110"/>
    </source>
</evidence>
<dbReference type="CDD" id="cd00383">
    <property type="entry name" value="trans_reg_C"/>
    <property type="match status" value="1"/>
</dbReference>
<dbReference type="Pfam" id="PF00072">
    <property type="entry name" value="Response_reg"/>
    <property type="match status" value="1"/>
</dbReference>
<dbReference type="RefSeq" id="WP_237444473.1">
    <property type="nucleotide sequence ID" value="NZ_CAKLPX010000002.1"/>
</dbReference>
<evidence type="ECO:0000313" key="10">
    <source>
        <dbReference type="EMBL" id="CAH0991773.1"/>
    </source>
</evidence>
<dbReference type="PROSITE" id="PS50110">
    <property type="entry name" value="RESPONSE_REGULATORY"/>
    <property type="match status" value="1"/>
</dbReference>
<proteinExistence type="predicted"/>
<dbReference type="Gene3D" id="3.40.50.2300">
    <property type="match status" value="1"/>
</dbReference>
<protein>
    <submittedName>
        <fullName evidence="10">Transcriptional regulatory protein OmpR</fullName>
    </submittedName>
</protein>
<keyword evidence="4 7" id="KW-0238">DNA-binding</keyword>
<evidence type="ECO:0000256" key="1">
    <source>
        <dbReference type="ARBA" id="ARBA00022553"/>
    </source>
</evidence>
<organism evidence="10 11">
    <name type="scientific">Sinobacterium norvegicum</name>
    <dbReference type="NCBI Taxonomy" id="1641715"/>
    <lineage>
        <taxon>Bacteria</taxon>
        <taxon>Pseudomonadati</taxon>
        <taxon>Pseudomonadota</taxon>
        <taxon>Gammaproteobacteria</taxon>
        <taxon>Cellvibrionales</taxon>
        <taxon>Spongiibacteraceae</taxon>
        <taxon>Sinobacterium</taxon>
    </lineage>
</organism>
<feature type="domain" description="OmpR/PhoB-type" evidence="9">
    <location>
        <begin position="133"/>
        <end position="233"/>
    </location>
</feature>
<dbReference type="InterPro" id="IPR036388">
    <property type="entry name" value="WH-like_DNA-bd_sf"/>
</dbReference>
<evidence type="ECO:0000256" key="7">
    <source>
        <dbReference type="PROSITE-ProRule" id="PRU01091"/>
    </source>
</evidence>
<evidence type="ECO:0000256" key="3">
    <source>
        <dbReference type="ARBA" id="ARBA00023015"/>
    </source>
</evidence>
<evidence type="ECO:0000256" key="5">
    <source>
        <dbReference type="ARBA" id="ARBA00023163"/>
    </source>
</evidence>
<evidence type="ECO:0000256" key="2">
    <source>
        <dbReference type="ARBA" id="ARBA00023012"/>
    </source>
</evidence>